<dbReference type="EMBL" id="JAXLQG010000018">
    <property type="protein sequence ID" value="KAK5530856.1"/>
    <property type="molecule type" value="Genomic_DNA"/>
</dbReference>
<dbReference type="GO" id="GO:0034551">
    <property type="term" value="P:mitochondrial respiratory chain complex III assembly"/>
    <property type="evidence" value="ECO:0007669"/>
    <property type="project" value="TreeGrafter"/>
</dbReference>
<comment type="caution">
    <text evidence="1">The sequence shown here is derived from an EMBL/GenBank/DDBJ whole genome shotgun (WGS) entry which is preliminary data.</text>
</comment>
<proteinExistence type="predicted"/>
<dbReference type="Pfam" id="PF20180">
    <property type="entry name" value="UQCC2_CBP6"/>
    <property type="match status" value="1"/>
</dbReference>
<dbReference type="Proteomes" id="UP001345827">
    <property type="component" value="Unassembled WGS sequence"/>
</dbReference>
<organism evidence="1 2">
    <name type="scientific">Vermiconidia calcicola</name>
    <dbReference type="NCBI Taxonomy" id="1690605"/>
    <lineage>
        <taxon>Eukaryota</taxon>
        <taxon>Fungi</taxon>
        <taxon>Dikarya</taxon>
        <taxon>Ascomycota</taxon>
        <taxon>Pezizomycotina</taxon>
        <taxon>Dothideomycetes</taxon>
        <taxon>Dothideomycetidae</taxon>
        <taxon>Mycosphaerellales</taxon>
        <taxon>Extremaceae</taxon>
        <taxon>Vermiconidia</taxon>
    </lineage>
</organism>
<dbReference type="GO" id="GO:0043022">
    <property type="term" value="F:ribosome binding"/>
    <property type="evidence" value="ECO:0007669"/>
    <property type="project" value="InterPro"/>
</dbReference>
<accession>A0AAV9Q103</accession>
<evidence type="ECO:0000313" key="1">
    <source>
        <dbReference type="EMBL" id="KAK5530856.1"/>
    </source>
</evidence>
<dbReference type="AlphaFoldDB" id="A0AAV9Q103"/>
<name>A0AAV9Q103_9PEZI</name>
<keyword evidence="2" id="KW-1185">Reference proteome</keyword>
<sequence length="186" mass="21438">MSQKVAGEDLVRVIYSYFELRYFDIQVNAHRISDNHSSFSQSSPYSSTKMAAQQSVALKHWARILKQWPVDKVRPEHVAFQKVMQQRLKKLTSPTAAADNVKADGALVTPANSPQLNRQNEMRQINALYSLLEDRYTKEYPMPSKVRHPASRPTYYEDLVKEMGEAPTRTWAASMWNRISGMLRFS</sequence>
<dbReference type="PANTHER" id="PTHR28250:SF1">
    <property type="entry name" value="CYTOCHROME B PRE-MRNA-PROCESSING PROTEIN 6"/>
    <property type="match status" value="1"/>
</dbReference>
<dbReference type="PANTHER" id="PTHR28250">
    <property type="entry name" value="CYTOCHROME B PRE-MRNA-PROCESSING PROTEIN 6"/>
    <property type="match status" value="1"/>
</dbReference>
<gene>
    <name evidence="1" type="ORF">LTR25_008713</name>
</gene>
<dbReference type="GO" id="GO:0061671">
    <property type="term" value="C:Cbp3p-Cbp6 complex"/>
    <property type="evidence" value="ECO:0007669"/>
    <property type="project" value="InterPro"/>
</dbReference>
<evidence type="ECO:0000313" key="2">
    <source>
        <dbReference type="Proteomes" id="UP001345827"/>
    </source>
</evidence>
<protein>
    <submittedName>
        <fullName evidence="1">Uncharacterized protein</fullName>
    </submittedName>
</protein>
<reference evidence="1 2" key="1">
    <citation type="submission" date="2023-06" db="EMBL/GenBank/DDBJ databases">
        <title>Black Yeasts Isolated from many extreme environments.</title>
        <authorList>
            <person name="Coleine C."/>
            <person name="Stajich J.E."/>
            <person name="Selbmann L."/>
        </authorList>
    </citation>
    <scope>NUCLEOTIDE SEQUENCE [LARGE SCALE GENOMIC DNA]</scope>
    <source>
        <strain evidence="1 2">CCFEE 5887</strain>
    </source>
</reference>
<dbReference type="InterPro" id="IPR037653">
    <property type="entry name" value="Cbp6"/>
</dbReference>